<evidence type="ECO:0000313" key="1">
    <source>
        <dbReference type="Proteomes" id="UP000790787"/>
    </source>
</evidence>
<name>A0AC58URX9_TOBAC</name>
<keyword evidence="1" id="KW-1185">Reference proteome</keyword>
<protein>
    <submittedName>
        <fullName evidence="2">Uncharacterized protein LOC142182150</fullName>
    </submittedName>
</protein>
<reference evidence="1" key="1">
    <citation type="journal article" date="2014" name="Nat. Commun.">
        <title>The tobacco genome sequence and its comparison with those of tomato and potato.</title>
        <authorList>
            <person name="Sierro N."/>
            <person name="Battey J.N."/>
            <person name="Ouadi S."/>
            <person name="Bakaher N."/>
            <person name="Bovet L."/>
            <person name="Willig A."/>
            <person name="Goepfert S."/>
            <person name="Peitsch M.C."/>
            <person name="Ivanov N.V."/>
        </authorList>
    </citation>
    <scope>NUCLEOTIDE SEQUENCE [LARGE SCALE GENOMIC DNA]</scope>
</reference>
<gene>
    <name evidence="2" type="primary">LOC142182150</name>
</gene>
<proteinExistence type="predicted"/>
<evidence type="ECO:0000313" key="2">
    <source>
        <dbReference type="RefSeq" id="XP_075112242.1"/>
    </source>
</evidence>
<accession>A0AC58URX9</accession>
<organism evidence="1 2">
    <name type="scientific">Nicotiana tabacum</name>
    <name type="common">Common tobacco</name>
    <dbReference type="NCBI Taxonomy" id="4097"/>
    <lineage>
        <taxon>Eukaryota</taxon>
        <taxon>Viridiplantae</taxon>
        <taxon>Streptophyta</taxon>
        <taxon>Embryophyta</taxon>
        <taxon>Tracheophyta</taxon>
        <taxon>Spermatophyta</taxon>
        <taxon>Magnoliopsida</taxon>
        <taxon>eudicotyledons</taxon>
        <taxon>Gunneridae</taxon>
        <taxon>Pentapetalae</taxon>
        <taxon>asterids</taxon>
        <taxon>lamiids</taxon>
        <taxon>Solanales</taxon>
        <taxon>Solanaceae</taxon>
        <taxon>Nicotianoideae</taxon>
        <taxon>Nicotianeae</taxon>
        <taxon>Nicotiana</taxon>
    </lineage>
</organism>
<reference evidence="2" key="2">
    <citation type="submission" date="2025-08" db="UniProtKB">
        <authorList>
            <consortium name="RefSeq"/>
        </authorList>
    </citation>
    <scope>IDENTIFICATION</scope>
    <source>
        <tissue evidence="2">Leaf</tissue>
    </source>
</reference>
<dbReference type="RefSeq" id="XP_075112242.1">
    <property type="nucleotide sequence ID" value="XM_075256141.1"/>
</dbReference>
<sequence>MPMMFWGDCMKTTTYLISKLPTKVLQGKCPYEVLHNKPAKIEHLRVFGCLCFASNLLGGDKFTPRAGKLVLIGYSKIQKVYRLYDLDSRKVFICRYVSFREQMFPFKKGTHITEDIFPWAESFVTNDLLPEQLEQGFSSKEHATTEDSNFSTTYDQVELAHDHISPIPVMESTAKADTQTIEPIETTINSVDTSAMHQPVEQVGVQPVTDPDTSQSYMEQVHTHDEAVVGKSSRITRPSIWLKDYVTPSNAKNHPHCISNIVSYSHLSANYNKPYLGVFSAIVEPKNFKEACQDENWVEVMSQEIKALEDNATWETVDLPAGKRAIGYNGCLR</sequence>
<dbReference type="Proteomes" id="UP000790787">
    <property type="component" value="Chromosome 6"/>
</dbReference>